<dbReference type="GO" id="GO:0006357">
    <property type="term" value="P:regulation of transcription by RNA polymerase II"/>
    <property type="evidence" value="ECO:0007669"/>
    <property type="project" value="TreeGrafter"/>
</dbReference>
<name>A0A0L0HFH8_SPIPD</name>
<keyword evidence="13" id="KW-1185">Reference proteome</keyword>
<dbReference type="InterPro" id="IPR013087">
    <property type="entry name" value="Znf_C2H2_type"/>
</dbReference>
<dbReference type="EMBL" id="KQ257457">
    <property type="protein sequence ID" value="KNC99542.1"/>
    <property type="molecule type" value="Genomic_DNA"/>
</dbReference>
<feature type="compositionally biased region" description="Basic and acidic residues" evidence="10">
    <location>
        <begin position="137"/>
        <end position="147"/>
    </location>
</feature>
<keyword evidence="8" id="KW-0539">Nucleus</keyword>
<dbReference type="InterPro" id="IPR036236">
    <property type="entry name" value="Znf_C2H2_sf"/>
</dbReference>
<reference evidence="12 13" key="1">
    <citation type="submission" date="2009-08" db="EMBL/GenBank/DDBJ databases">
        <title>The Genome Sequence of Spizellomyces punctatus strain DAOM BR117.</title>
        <authorList>
            <consortium name="The Broad Institute Genome Sequencing Platform"/>
            <person name="Russ C."/>
            <person name="Cuomo C."/>
            <person name="Shea T."/>
            <person name="Young S.K."/>
            <person name="Zeng Q."/>
            <person name="Koehrsen M."/>
            <person name="Haas B."/>
            <person name="Borodovsky M."/>
            <person name="Guigo R."/>
            <person name="Alvarado L."/>
            <person name="Berlin A."/>
            <person name="Bochicchio J."/>
            <person name="Borenstein D."/>
            <person name="Chapman S."/>
            <person name="Chen Z."/>
            <person name="Engels R."/>
            <person name="Freedman E."/>
            <person name="Gellesch M."/>
            <person name="Goldberg J."/>
            <person name="Griggs A."/>
            <person name="Gujja S."/>
            <person name="Heiman D."/>
            <person name="Hepburn T."/>
            <person name="Howarth C."/>
            <person name="Jen D."/>
            <person name="Larson L."/>
            <person name="Lewis B."/>
            <person name="Mehta T."/>
            <person name="Park D."/>
            <person name="Pearson M."/>
            <person name="Roberts A."/>
            <person name="Saif S."/>
            <person name="Shenoy N."/>
            <person name="Sisk P."/>
            <person name="Stolte C."/>
            <person name="Sykes S."/>
            <person name="Thomson T."/>
            <person name="Walk T."/>
            <person name="White J."/>
            <person name="Yandava C."/>
            <person name="Burger G."/>
            <person name="Gray M.W."/>
            <person name="Holland P.W.H."/>
            <person name="King N."/>
            <person name="Lang F.B.F."/>
            <person name="Roger A.J."/>
            <person name="Ruiz-Trillo I."/>
            <person name="Lander E."/>
            <person name="Nusbaum C."/>
        </authorList>
    </citation>
    <scope>NUCLEOTIDE SEQUENCE [LARGE SCALE GENOMIC DNA]</scope>
    <source>
        <strain evidence="12 13">DAOM BR117</strain>
    </source>
</reference>
<evidence type="ECO:0000256" key="10">
    <source>
        <dbReference type="SAM" id="MobiDB-lite"/>
    </source>
</evidence>
<dbReference type="GeneID" id="27688357"/>
<feature type="compositionally biased region" description="Polar residues" evidence="10">
    <location>
        <begin position="41"/>
        <end position="61"/>
    </location>
</feature>
<dbReference type="Pfam" id="PF00096">
    <property type="entry name" value="zf-C2H2"/>
    <property type="match status" value="2"/>
</dbReference>
<dbReference type="SMART" id="SM00355">
    <property type="entry name" value="ZnF_C2H2"/>
    <property type="match status" value="3"/>
</dbReference>
<dbReference type="PROSITE" id="PS00028">
    <property type="entry name" value="ZINC_FINGER_C2H2_1"/>
    <property type="match status" value="2"/>
</dbReference>
<evidence type="ECO:0000256" key="1">
    <source>
        <dbReference type="ARBA" id="ARBA00004123"/>
    </source>
</evidence>
<evidence type="ECO:0000256" key="3">
    <source>
        <dbReference type="ARBA" id="ARBA00022737"/>
    </source>
</evidence>
<feature type="region of interest" description="Disordered" evidence="10">
    <location>
        <begin position="1"/>
        <end position="78"/>
    </location>
</feature>
<dbReference type="Gene3D" id="3.30.160.60">
    <property type="entry name" value="Classic Zinc Finger"/>
    <property type="match status" value="3"/>
</dbReference>
<dbReference type="eggNOG" id="KOG1721">
    <property type="taxonomic scope" value="Eukaryota"/>
</dbReference>
<dbReference type="GO" id="GO:0008270">
    <property type="term" value="F:zinc ion binding"/>
    <property type="evidence" value="ECO:0007669"/>
    <property type="project" value="UniProtKB-KW"/>
</dbReference>
<dbReference type="PROSITE" id="PS50157">
    <property type="entry name" value="ZINC_FINGER_C2H2_2"/>
    <property type="match status" value="3"/>
</dbReference>
<dbReference type="EMBL" id="KQ257457">
    <property type="protein sequence ID" value="KNC99543.1"/>
    <property type="molecule type" value="Genomic_DNA"/>
</dbReference>
<dbReference type="GO" id="GO:0005634">
    <property type="term" value="C:nucleus"/>
    <property type="evidence" value="ECO:0007669"/>
    <property type="project" value="UniProtKB-SubCell"/>
</dbReference>
<evidence type="ECO:0000256" key="7">
    <source>
        <dbReference type="ARBA" id="ARBA00023163"/>
    </source>
</evidence>
<dbReference type="InterPro" id="IPR051061">
    <property type="entry name" value="Zinc_finger_trans_reg"/>
</dbReference>
<dbReference type="AlphaFoldDB" id="A0A0L0HFH8"/>
<keyword evidence="7" id="KW-0804">Transcription</keyword>
<dbReference type="RefSeq" id="XP_016607582.1">
    <property type="nucleotide sequence ID" value="XM_016753172.1"/>
</dbReference>
<evidence type="ECO:0000256" key="5">
    <source>
        <dbReference type="ARBA" id="ARBA00022833"/>
    </source>
</evidence>
<keyword evidence="5" id="KW-0862">Zinc</keyword>
<feature type="compositionally biased region" description="Low complexity" evidence="10">
    <location>
        <begin position="283"/>
        <end position="297"/>
    </location>
</feature>
<keyword evidence="2" id="KW-0479">Metal-binding</keyword>
<feature type="domain" description="C2H2-type" evidence="11">
    <location>
        <begin position="345"/>
        <end position="372"/>
    </location>
</feature>
<proteinExistence type="predicted"/>
<evidence type="ECO:0000256" key="8">
    <source>
        <dbReference type="ARBA" id="ARBA00023242"/>
    </source>
</evidence>
<evidence type="ECO:0000259" key="11">
    <source>
        <dbReference type="PROSITE" id="PS50157"/>
    </source>
</evidence>
<evidence type="ECO:0000313" key="12">
    <source>
        <dbReference type="EMBL" id="KNC99543.1"/>
    </source>
</evidence>
<feature type="compositionally biased region" description="Low complexity" evidence="10">
    <location>
        <begin position="24"/>
        <end position="40"/>
    </location>
</feature>
<feature type="region of interest" description="Disordered" evidence="10">
    <location>
        <begin position="104"/>
        <end position="161"/>
    </location>
</feature>
<feature type="compositionally biased region" description="Low complexity" evidence="10">
    <location>
        <begin position="1"/>
        <end position="13"/>
    </location>
</feature>
<dbReference type="PANTHER" id="PTHR46179">
    <property type="entry name" value="ZINC FINGER PROTEIN"/>
    <property type="match status" value="1"/>
</dbReference>
<keyword evidence="3" id="KW-0677">Repeat</keyword>
<evidence type="ECO:0000256" key="6">
    <source>
        <dbReference type="ARBA" id="ARBA00023015"/>
    </source>
</evidence>
<feature type="domain" description="C2H2-type" evidence="11">
    <location>
        <begin position="317"/>
        <end position="344"/>
    </location>
</feature>
<organism evidence="12 13">
    <name type="scientific">Spizellomyces punctatus (strain DAOM BR117)</name>
    <dbReference type="NCBI Taxonomy" id="645134"/>
    <lineage>
        <taxon>Eukaryota</taxon>
        <taxon>Fungi</taxon>
        <taxon>Fungi incertae sedis</taxon>
        <taxon>Chytridiomycota</taxon>
        <taxon>Chytridiomycota incertae sedis</taxon>
        <taxon>Chytridiomycetes</taxon>
        <taxon>Spizellomycetales</taxon>
        <taxon>Spizellomycetaceae</taxon>
        <taxon>Spizellomyces</taxon>
    </lineage>
</organism>
<dbReference type="OrthoDB" id="8922241at2759"/>
<dbReference type="FunFam" id="3.30.160.60:FF:000446">
    <property type="entry name" value="Zinc finger protein"/>
    <property type="match status" value="2"/>
</dbReference>
<dbReference type="Proteomes" id="UP000053201">
    <property type="component" value="Unassembled WGS sequence"/>
</dbReference>
<evidence type="ECO:0000256" key="9">
    <source>
        <dbReference type="PROSITE-ProRule" id="PRU00042"/>
    </source>
</evidence>
<dbReference type="PANTHER" id="PTHR46179:SF13">
    <property type="entry name" value="C2H2-TYPE DOMAIN-CONTAINING PROTEIN"/>
    <property type="match status" value="1"/>
</dbReference>
<gene>
    <name evidence="12" type="ORF">SPPG_04932</name>
</gene>
<evidence type="ECO:0000256" key="2">
    <source>
        <dbReference type="ARBA" id="ARBA00022723"/>
    </source>
</evidence>
<accession>A0A0L0HFH8</accession>
<feature type="compositionally biased region" description="Polar residues" evidence="10">
    <location>
        <begin position="125"/>
        <end position="134"/>
    </location>
</feature>
<dbReference type="FunFam" id="3.30.160.60:FF:000100">
    <property type="entry name" value="Zinc finger 45-like"/>
    <property type="match status" value="1"/>
</dbReference>
<feature type="compositionally biased region" description="Polar residues" evidence="10">
    <location>
        <begin position="150"/>
        <end position="161"/>
    </location>
</feature>
<comment type="subcellular location">
    <subcellularLocation>
        <location evidence="1">Nucleus</location>
    </subcellularLocation>
</comment>
<feature type="domain" description="C2H2-type" evidence="11">
    <location>
        <begin position="373"/>
        <end position="400"/>
    </location>
</feature>
<evidence type="ECO:0000256" key="4">
    <source>
        <dbReference type="ARBA" id="ARBA00022771"/>
    </source>
</evidence>
<dbReference type="SUPFAM" id="SSF57667">
    <property type="entry name" value="beta-beta-alpha zinc fingers"/>
    <property type="match status" value="2"/>
</dbReference>
<keyword evidence="4 9" id="KW-0863">Zinc-finger</keyword>
<protein>
    <recommendedName>
        <fullName evidence="11">C2H2-type domain-containing protein</fullName>
    </recommendedName>
</protein>
<feature type="region of interest" description="Disordered" evidence="10">
    <location>
        <begin position="274"/>
        <end position="301"/>
    </location>
</feature>
<keyword evidence="6" id="KW-0805">Transcription regulation</keyword>
<evidence type="ECO:0000313" key="13">
    <source>
        <dbReference type="Proteomes" id="UP000053201"/>
    </source>
</evidence>
<dbReference type="RefSeq" id="XP_016607583.1">
    <property type="nucleotide sequence ID" value="XM_016753173.1"/>
</dbReference>
<dbReference type="OMA" id="PMRSTFA"/>
<feature type="compositionally biased region" description="Pro residues" evidence="10">
    <location>
        <begin position="115"/>
        <end position="124"/>
    </location>
</feature>
<dbReference type="STRING" id="645134.A0A0L0HFH8"/>
<dbReference type="VEuPathDB" id="FungiDB:SPPG_04932"/>
<feature type="compositionally biased region" description="Polar residues" evidence="10">
    <location>
        <begin position="104"/>
        <end position="113"/>
    </location>
</feature>
<sequence length="493" mass="50701">MADTSTHTTTSSSIEDAVSAQDIQRLSESQQPPSLSPSQPTAESLSTQSAPSLASPGSTSVPAAPTTPGQGNGMGLPPLFDNMNSALFMRAAQAIQGLAAQAFTSQPSGNTTPHIPVPHPPLTSPAPQVDTNAATIDKGKETPRHEGAPSSESSPTANPLTSVHDEATRMLLAPFANNPAAAANSLLLLSSTAAAANGGKPPENAPAPPNGAAAAAQLAALYPQLAAAAALDPFAAVMARAHLALAGAAGFPHFPYPLPTQLLHDAAMAAAAAASDAAKHNENNNLHSPNSPNHGSNQSDPAMAALQNVTPGKDGKFICEMCDRSFSRMYNLKSHIRTHQNHRPYICNTCDLRFTRNHDLNRHLKTHSKEKPHICDCCGRKFARRDALRRHERMDAEGKKVHCVVSGGSQDSQANAAAHAAAVAQMLQNGPVQEALHAALVAAQGGGSSGQSPSAQAQVQAAAQAAIAAAQAQAHAQAQAQMVHAAGSSANRS</sequence>